<comment type="caution">
    <text evidence="3">The sequence shown here is derived from an EMBL/GenBank/DDBJ whole genome shotgun (WGS) entry which is preliminary data.</text>
</comment>
<comment type="subcellular location">
    <subcellularLocation>
        <location evidence="1">Nucleus</location>
    </subcellularLocation>
</comment>
<gene>
    <name evidence="3" type="ORF">B4U80_14163</name>
</gene>
<dbReference type="EMBL" id="NCKV01012927">
    <property type="protein sequence ID" value="RWS21287.1"/>
    <property type="molecule type" value="Genomic_DNA"/>
</dbReference>
<dbReference type="Pfam" id="PF13936">
    <property type="entry name" value="HTH_38"/>
    <property type="match status" value="1"/>
</dbReference>
<reference evidence="3 4" key="1">
    <citation type="journal article" date="2018" name="Gigascience">
        <title>Genomes of trombidid mites reveal novel predicted allergens and laterally-transferred genes associated with secondary metabolism.</title>
        <authorList>
            <person name="Dong X."/>
            <person name="Chaisiri K."/>
            <person name="Xia D."/>
            <person name="Armstrong S.D."/>
            <person name="Fang Y."/>
            <person name="Donnelly M.J."/>
            <person name="Kadowaki T."/>
            <person name="McGarry J.W."/>
            <person name="Darby A.C."/>
            <person name="Makepeace B.L."/>
        </authorList>
    </citation>
    <scope>NUCLEOTIDE SEQUENCE [LARGE SCALE GENOMIC DNA]</scope>
    <source>
        <strain evidence="3">UoL-UT</strain>
    </source>
</reference>
<sequence length="211" mass="24571">MNDNLLQPLNETRKQLTLNEKVQILLLKERGMTEAQIAHQFNRNQSTIHRIISCWRNTENIQRKHGTGVVRKTTAEQDNNIVDYAMNHRFEIIETVRNVTAPHVSNATVTRRLKERRERKYTAAKKLYLTPAMIDERFDYGLEYSNWTNDMCNTICNHIRTEQLVTRLRGTRFEAANLDTVDRSGRVTVGIHCWMSAHSLGTFTRITGNLD</sequence>
<dbReference type="OrthoDB" id="6376364at2759"/>
<accession>A0A443S166</accession>
<evidence type="ECO:0000256" key="1">
    <source>
        <dbReference type="ARBA" id="ARBA00004123"/>
    </source>
</evidence>
<evidence type="ECO:0000313" key="4">
    <source>
        <dbReference type="Proteomes" id="UP000288716"/>
    </source>
</evidence>
<dbReference type="InterPro" id="IPR025246">
    <property type="entry name" value="IS30-like_HTH"/>
</dbReference>
<proteinExistence type="predicted"/>
<evidence type="ECO:0000313" key="3">
    <source>
        <dbReference type="EMBL" id="RWS21287.1"/>
    </source>
</evidence>
<evidence type="ECO:0000259" key="2">
    <source>
        <dbReference type="Pfam" id="PF13936"/>
    </source>
</evidence>
<keyword evidence="4" id="KW-1185">Reference proteome</keyword>
<name>A0A443S166_9ACAR</name>
<dbReference type="Gene3D" id="1.10.10.60">
    <property type="entry name" value="Homeodomain-like"/>
    <property type="match status" value="1"/>
</dbReference>
<dbReference type="STRING" id="299467.A0A443S166"/>
<dbReference type="InterPro" id="IPR009057">
    <property type="entry name" value="Homeodomain-like_sf"/>
</dbReference>
<dbReference type="Proteomes" id="UP000288716">
    <property type="component" value="Unassembled WGS sequence"/>
</dbReference>
<dbReference type="AlphaFoldDB" id="A0A443S166"/>
<protein>
    <recommendedName>
        <fullName evidence="2">Transposase IS30-like HTH domain-containing protein</fullName>
    </recommendedName>
</protein>
<organism evidence="3 4">
    <name type="scientific">Leptotrombidium deliense</name>
    <dbReference type="NCBI Taxonomy" id="299467"/>
    <lineage>
        <taxon>Eukaryota</taxon>
        <taxon>Metazoa</taxon>
        <taxon>Ecdysozoa</taxon>
        <taxon>Arthropoda</taxon>
        <taxon>Chelicerata</taxon>
        <taxon>Arachnida</taxon>
        <taxon>Acari</taxon>
        <taxon>Acariformes</taxon>
        <taxon>Trombidiformes</taxon>
        <taxon>Prostigmata</taxon>
        <taxon>Anystina</taxon>
        <taxon>Parasitengona</taxon>
        <taxon>Trombiculoidea</taxon>
        <taxon>Trombiculidae</taxon>
        <taxon>Leptotrombidium</taxon>
    </lineage>
</organism>
<dbReference type="SUPFAM" id="SSF46689">
    <property type="entry name" value="Homeodomain-like"/>
    <property type="match status" value="1"/>
</dbReference>
<feature type="domain" description="Transposase IS30-like HTH" evidence="2">
    <location>
        <begin position="13"/>
        <end position="50"/>
    </location>
</feature>
<dbReference type="VEuPathDB" id="VectorBase:LDEU010753"/>
<dbReference type="GO" id="GO:0005634">
    <property type="term" value="C:nucleus"/>
    <property type="evidence" value="ECO:0007669"/>
    <property type="project" value="UniProtKB-SubCell"/>
</dbReference>